<gene>
    <name evidence="8" type="ORF">KHU32_06025</name>
</gene>
<feature type="modified residue" description="4-aspartylphosphate" evidence="4">
    <location>
        <position position="56"/>
    </location>
</feature>
<dbReference type="EMBL" id="JAHCDA010000001">
    <property type="protein sequence ID" value="MBS7810485.1"/>
    <property type="molecule type" value="Genomic_DNA"/>
</dbReference>
<protein>
    <submittedName>
        <fullName evidence="8">Response regulator transcription factor</fullName>
    </submittedName>
</protein>
<evidence type="ECO:0000259" key="6">
    <source>
        <dbReference type="PROSITE" id="PS50110"/>
    </source>
</evidence>
<organism evidence="8 9">
    <name type="scientific">Roseococcus pinisoli</name>
    <dbReference type="NCBI Taxonomy" id="2835040"/>
    <lineage>
        <taxon>Bacteria</taxon>
        <taxon>Pseudomonadati</taxon>
        <taxon>Pseudomonadota</taxon>
        <taxon>Alphaproteobacteria</taxon>
        <taxon>Acetobacterales</taxon>
        <taxon>Roseomonadaceae</taxon>
        <taxon>Roseococcus</taxon>
    </lineage>
</organism>
<comment type="caution">
    <text evidence="8">The sequence shown here is derived from an EMBL/GenBank/DDBJ whole genome shotgun (WGS) entry which is preliminary data.</text>
</comment>
<keyword evidence="9" id="KW-1185">Reference proteome</keyword>
<evidence type="ECO:0000313" key="8">
    <source>
        <dbReference type="EMBL" id="MBS7810485.1"/>
    </source>
</evidence>
<proteinExistence type="predicted"/>
<evidence type="ECO:0000256" key="3">
    <source>
        <dbReference type="ARBA" id="ARBA00023125"/>
    </source>
</evidence>
<dbReference type="PROSITE" id="PS50110">
    <property type="entry name" value="RESPONSE_REGULATORY"/>
    <property type="match status" value="1"/>
</dbReference>
<feature type="domain" description="Response regulatory" evidence="6">
    <location>
        <begin position="5"/>
        <end position="119"/>
    </location>
</feature>
<dbReference type="Proteomes" id="UP000766336">
    <property type="component" value="Unassembled WGS sequence"/>
</dbReference>
<dbReference type="SMART" id="SM00862">
    <property type="entry name" value="Trans_reg_C"/>
    <property type="match status" value="1"/>
</dbReference>
<evidence type="ECO:0000259" key="7">
    <source>
        <dbReference type="PROSITE" id="PS51755"/>
    </source>
</evidence>
<keyword evidence="2" id="KW-0902">Two-component regulatory system</keyword>
<dbReference type="SUPFAM" id="SSF52172">
    <property type="entry name" value="CheY-like"/>
    <property type="match status" value="1"/>
</dbReference>
<reference evidence="8 9" key="1">
    <citation type="submission" date="2021-05" db="EMBL/GenBank/DDBJ databases">
        <title>Roseococcus sp. XZZS9, whole genome shotgun sequencing project.</title>
        <authorList>
            <person name="Zhao G."/>
            <person name="Shen L."/>
        </authorList>
    </citation>
    <scope>NUCLEOTIDE SEQUENCE [LARGE SCALE GENOMIC DNA]</scope>
    <source>
        <strain evidence="8 9">XZZS9</strain>
    </source>
</reference>
<dbReference type="PROSITE" id="PS51755">
    <property type="entry name" value="OMPR_PHOB"/>
    <property type="match status" value="1"/>
</dbReference>
<dbReference type="InterPro" id="IPR039420">
    <property type="entry name" value="WalR-like"/>
</dbReference>
<evidence type="ECO:0000256" key="1">
    <source>
        <dbReference type="ARBA" id="ARBA00022553"/>
    </source>
</evidence>
<keyword evidence="3 5" id="KW-0238">DNA-binding</keyword>
<dbReference type="InterPro" id="IPR001867">
    <property type="entry name" value="OmpR/PhoB-type_DNA-bd"/>
</dbReference>
<dbReference type="InterPro" id="IPR011006">
    <property type="entry name" value="CheY-like_superfamily"/>
</dbReference>
<keyword evidence="1 4" id="KW-0597">Phosphoprotein</keyword>
<sequence length="226" mass="24318">MPGRKLLLVTVDPALAVLLPQQLAQGTDFTAEVAPPEEGRARLTEMGGRIDATLLDAAVPQGPSAWGPMLREAGGGRPVLLLGQATDEDRPEVLPPGISGRVSRPIRLPDLVARLHALLATFEASPEAAIPLGDYAFHPAAKLMLTPAGRRIRLTEKEAAILLYLHRTGGRAVTRAELLGEVWGYSSAVTTHTLETHIYRLRRKIEPEPQAAKLLLTEEGGYRLGA</sequence>
<feature type="DNA-binding region" description="OmpR/PhoB-type" evidence="5">
    <location>
        <begin position="127"/>
        <end position="226"/>
    </location>
</feature>
<evidence type="ECO:0000256" key="5">
    <source>
        <dbReference type="PROSITE-ProRule" id="PRU01091"/>
    </source>
</evidence>
<dbReference type="Gene3D" id="1.10.10.10">
    <property type="entry name" value="Winged helix-like DNA-binding domain superfamily/Winged helix DNA-binding domain"/>
    <property type="match status" value="1"/>
</dbReference>
<dbReference type="CDD" id="cd00383">
    <property type="entry name" value="trans_reg_C"/>
    <property type="match status" value="1"/>
</dbReference>
<dbReference type="PANTHER" id="PTHR48111">
    <property type="entry name" value="REGULATOR OF RPOS"/>
    <property type="match status" value="1"/>
</dbReference>
<feature type="domain" description="OmpR/PhoB-type" evidence="7">
    <location>
        <begin position="127"/>
        <end position="226"/>
    </location>
</feature>
<dbReference type="Pfam" id="PF00486">
    <property type="entry name" value="Trans_reg_C"/>
    <property type="match status" value="1"/>
</dbReference>
<dbReference type="SUPFAM" id="SSF46894">
    <property type="entry name" value="C-terminal effector domain of the bipartite response regulators"/>
    <property type="match status" value="1"/>
</dbReference>
<dbReference type="InterPro" id="IPR036388">
    <property type="entry name" value="WH-like_DNA-bd_sf"/>
</dbReference>
<evidence type="ECO:0000256" key="2">
    <source>
        <dbReference type="ARBA" id="ARBA00023012"/>
    </source>
</evidence>
<dbReference type="InterPro" id="IPR001789">
    <property type="entry name" value="Sig_transdc_resp-reg_receiver"/>
</dbReference>
<evidence type="ECO:0000313" key="9">
    <source>
        <dbReference type="Proteomes" id="UP000766336"/>
    </source>
</evidence>
<dbReference type="InterPro" id="IPR016032">
    <property type="entry name" value="Sig_transdc_resp-reg_C-effctor"/>
</dbReference>
<evidence type="ECO:0000256" key="4">
    <source>
        <dbReference type="PROSITE-ProRule" id="PRU00169"/>
    </source>
</evidence>
<dbReference type="PANTHER" id="PTHR48111:SF40">
    <property type="entry name" value="PHOSPHATE REGULON TRANSCRIPTIONAL REGULATORY PROTEIN PHOB"/>
    <property type="match status" value="1"/>
</dbReference>
<name>A0ABS5QC01_9PROT</name>
<accession>A0ABS5QC01</accession>